<organism evidence="1 2">
    <name type="scientific">Commensalibacter oyaizuii</name>
    <dbReference type="NCBI Taxonomy" id="3043873"/>
    <lineage>
        <taxon>Bacteria</taxon>
        <taxon>Pseudomonadati</taxon>
        <taxon>Pseudomonadota</taxon>
        <taxon>Alphaproteobacteria</taxon>
        <taxon>Acetobacterales</taxon>
        <taxon>Acetobacteraceae</taxon>
    </lineage>
</organism>
<gene>
    <name evidence="1" type="ORF">QJV27_07410</name>
</gene>
<protein>
    <submittedName>
        <fullName evidence="1">Uncharacterized protein</fullName>
    </submittedName>
</protein>
<dbReference type="Proteomes" id="UP001431634">
    <property type="component" value="Unassembled WGS sequence"/>
</dbReference>
<comment type="caution">
    <text evidence="1">The sequence shown here is derived from an EMBL/GenBank/DDBJ whole genome shotgun (WGS) entry which is preliminary data.</text>
</comment>
<reference evidence="1" key="1">
    <citation type="submission" date="2023-05" db="EMBL/GenBank/DDBJ databases">
        <title>Whole genome sequence of Commensalibacter sp.</title>
        <authorList>
            <person name="Charoenyingcharoen P."/>
            <person name="Yukphan P."/>
        </authorList>
    </citation>
    <scope>NUCLEOTIDE SEQUENCE</scope>
    <source>
        <strain evidence="1">TBRC 16381</strain>
    </source>
</reference>
<proteinExistence type="predicted"/>
<keyword evidence="2" id="KW-1185">Reference proteome</keyword>
<dbReference type="EMBL" id="JASBAO010000001">
    <property type="protein sequence ID" value="MDI2091196.1"/>
    <property type="molecule type" value="Genomic_DNA"/>
</dbReference>
<sequence length="124" mass="14692">MLLADFRFNSLNIYFNQDDAEKTIKLLQKIIIKEQINIPIRTKTQTDHIQYNDTDLNNDYVYRSRSKIILYLSLETIGYATYKLEQYLIKNSFFPAELCECSPVNQNLQIKHGHAINIYLIDRL</sequence>
<dbReference type="RefSeq" id="WP_281448292.1">
    <property type="nucleotide sequence ID" value="NZ_JASBAO010000001.1"/>
</dbReference>
<evidence type="ECO:0000313" key="2">
    <source>
        <dbReference type="Proteomes" id="UP001431634"/>
    </source>
</evidence>
<evidence type="ECO:0000313" key="1">
    <source>
        <dbReference type="EMBL" id="MDI2091196.1"/>
    </source>
</evidence>
<accession>A0ABT6Q3P6</accession>
<name>A0ABT6Q3P6_9PROT</name>